<keyword evidence="6" id="KW-1185">Reference proteome</keyword>
<dbReference type="Gene3D" id="3.30.450.40">
    <property type="match status" value="1"/>
</dbReference>
<reference evidence="5 6" key="1">
    <citation type="journal article" date="2024" name="Nat. Commun.">
        <title>Phylogenomics reveals the evolutionary origins of lichenization in chlorophyte algae.</title>
        <authorList>
            <person name="Puginier C."/>
            <person name="Libourel C."/>
            <person name="Otte J."/>
            <person name="Skaloud P."/>
            <person name="Haon M."/>
            <person name="Grisel S."/>
            <person name="Petersen M."/>
            <person name="Berrin J.G."/>
            <person name="Delaux P.M."/>
            <person name="Dal Grande F."/>
            <person name="Keller J."/>
        </authorList>
    </citation>
    <scope>NUCLEOTIDE SEQUENCE [LARGE SCALE GENOMIC DNA]</scope>
    <source>
        <strain evidence="5 6">SAG 245.80</strain>
    </source>
</reference>
<evidence type="ECO:0000256" key="1">
    <source>
        <dbReference type="ARBA" id="ARBA00023170"/>
    </source>
</evidence>
<name>A0AAW1RJY3_9CHLO</name>
<feature type="region of interest" description="Disordered" evidence="3">
    <location>
        <begin position="14"/>
        <end position="65"/>
    </location>
</feature>
<keyword evidence="2" id="KW-0547">Nucleotide-binding</keyword>
<dbReference type="Gene3D" id="3.30.450.20">
    <property type="entry name" value="PAS domain"/>
    <property type="match status" value="1"/>
</dbReference>
<feature type="domain" description="Protein kinase" evidence="4">
    <location>
        <begin position="441"/>
        <end position="766"/>
    </location>
</feature>
<protein>
    <recommendedName>
        <fullName evidence="4">Protein kinase domain-containing protein</fullName>
    </recommendedName>
</protein>
<organism evidence="5 6">
    <name type="scientific">Elliptochloris bilobata</name>
    <dbReference type="NCBI Taxonomy" id="381761"/>
    <lineage>
        <taxon>Eukaryota</taxon>
        <taxon>Viridiplantae</taxon>
        <taxon>Chlorophyta</taxon>
        <taxon>core chlorophytes</taxon>
        <taxon>Trebouxiophyceae</taxon>
        <taxon>Trebouxiophyceae incertae sedis</taxon>
        <taxon>Elliptochloris clade</taxon>
        <taxon>Elliptochloris</taxon>
    </lineage>
</organism>
<dbReference type="InterPro" id="IPR003018">
    <property type="entry name" value="GAF"/>
</dbReference>
<dbReference type="InterPro" id="IPR011009">
    <property type="entry name" value="Kinase-like_dom_sf"/>
</dbReference>
<dbReference type="InterPro" id="IPR000719">
    <property type="entry name" value="Prot_kinase_dom"/>
</dbReference>
<dbReference type="Pfam" id="PF07714">
    <property type="entry name" value="PK_Tyr_Ser-Thr"/>
    <property type="match status" value="1"/>
</dbReference>
<dbReference type="GO" id="GO:0005524">
    <property type="term" value="F:ATP binding"/>
    <property type="evidence" value="ECO:0007669"/>
    <property type="project" value="UniProtKB-UniRule"/>
</dbReference>
<dbReference type="PROSITE" id="PS50011">
    <property type="entry name" value="PROTEIN_KINASE_DOM"/>
    <property type="match status" value="1"/>
</dbReference>
<accession>A0AAW1RJY3</accession>
<sequence>MARCWACFTPPPTEEAAYGAEDSKPPAKTCDTEANAESHKSSADQNVAAAAPWEDPGEARSGRPFFDSAFSPVAESFDVNPEANDGLRKLPLDKYTEASGQGLPYPTAELGPPRPRCHDARVATLRAMNALDQPPEPNIEPILELACTVFGISVAMVALVDGERVFIRNCFGDTSMVGLRPPPNLCNWTLVPSSHQVLVVEDTMLDARMRDHCWTQGGQLRFYCGAPLIAANNHRIGTLCIADSMPRTFDAERAMVMANMAELAVREVEAAWAAEYQKSHATQLLRALDCYEEAFMFVRADEPLWAVQHVNEAAIEMTGVSRSTALKTAFWDLWKPAKSTQAPWEAYAAPVKSGEEFTICGLRRSHDASTSSQTLRMSFRPAATHNVDANTLPVGVPSDLPTSANMRRVFFVQIMREEAPLKSAGSSDVVVGQRQVPFEDLRMGVLLGAGGYGRVYCGTYKGELVAVKVIEDATRVRMVNGVPLEVSLTSSLAHPNVVRLLEYATTGAGALAAAATAAAARKSSDFGATSVDAGTASAASTWASAAQANGHGENGRRTSLDSLPREEVWLLLEFCDRGTLADGIDRGLFRNVPSTVDGAPNCARIMSAAADVAAGMAYLHARNVLHGDLTGGNVLLKSIGKGAQSFKAMVSDFGLARDMDVRSRLQTQTYGTITHMPPELLLDDAMGKPGDVYAWGVLAWEMLAGCRAWAALNYGQVIHAVAIEGRALQVPATEPPEFGTLVARCLSRDPAARPTFKNIVAELRGMGASASRA</sequence>
<gene>
    <name evidence="5" type="ORF">WJX81_000060</name>
</gene>
<dbReference type="InterPro" id="IPR029016">
    <property type="entry name" value="GAF-like_dom_sf"/>
</dbReference>
<dbReference type="Gene3D" id="3.30.200.20">
    <property type="entry name" value="Phosphorylase Kinase, domain 1"/>
    <property type="match status" value="1"/>
</dbReference>
<proteinExistence type="predicted"/>
<dbReference type="PANTHER" id="PTHR44329:SF214">
    <property type="entry name" value="PROTEIN KINASE DOMAIN-CONTAINING PROTEIN"/>
    <property type="match status" value="1"/>
</dbReference>
<dbReference type="SUPFAM" id="SSF55781">
    <property type="entry name" value="GAF domain-like"/>
    <property type="match status" value="1"/>
</dbReference>
<dbReference type="InterPro" id="IPR001245">
    <property type="entry name" value="Ser-Thr/Tyr_kinase_cat_dom"/>
</dbReference>
<dbReference type="PROSITE" id="PS00107">
    <property type="entry name" value="PROTEIN_KINASE_ATP"/>
    <property type="match status" value="1"/>
</dbReference>
<dbReference type="PROSITE" id="PS00109">
    <property type="entry name" value="PROTEIN_KINASE_TYR"/>
    <property type="match status" value="1"/>
</dbReference>
<dbReference type="SUPFAM" id="SSF56112">
    <property type="entry name" value="Protein kinase-like (PK-like)"/>
    <property type="match status" value="1"/>
</dbReference>
<dbReference type="GO" id="GO:0004674">
    <property type="term" value="F:protein serine/threonine kinase activity"/>
    <property type="evidence" value="ECO:0007669"/>
    <property type="project" value="TreeGrafter"/>
</dbReference>
<comment type="caution">
    <text evidence="5">The sequence shown here is derived from an EMBL/GenBank/DDBJ whole genome shotgun (WGS) entry which is preliminary data.</text>
</comment>
<evidence type="ECO:0000313" key="6">
    <source>
        <dbReference type="Proteomes" id="UP001445335"/>
    </source>
</evidence>
<evidence type="ECO:0000256" key="3">
    <source>
        <dbReference type="SAM" id="MobiDB-lite"/>
    </source>
</evidence>
<evidence type="ECO:0000313" key="5">
    <source>
        <dbReference type="EMBL" id="KAK9834124.1"/>
    </source>
</evidence>
<evidence type="ECO:0000259" key="4">
    <source>
        <dbReference type="PROSITE" id="PS50011"/>
    </source>
</evidence>
<feature type="binding site" evidence="2">
    <location>
        <position position="468"/>
    </location>
    <ligand>
        <name>ATP</name>
        <dbReference type="ChEBI" id="CHEBI:30616"/>
    </ligand>
</feature>
<dbReference type="Pfam" id="PF01590">
    <property type="entry name" value="GAF"/>
    <property type="match status" value="1"/>
</dbReference>
<dbReference type="PANTHER" id="PTHR44329">
    <property type="entry name" value="SERINE/THREONINE-PROTEIN KINASE TNNI3K-RELATED"/>
    <property type="match status" value="1"/>
</dbReference>
<dbReference type="Gene3D" id="1.10.510.10">
    <property type="entry name" value="Transferase(Phosphotransferase) domain 1"/>
    <property type="match status" value="1"/>
</dbReference>
<dbReference type="AlphaFoldDB" id="A0AAW1RJY3"/>
<dbReference type="EMBL" id="JALJOU010000033">
    <property type="protein sequence ID" value="KAK9834124.1"/>
    <property type="molecule type" value="Genomic_DNA"/>
</dbReference>
<evidence type="ECO:0000256" key="2">
    <source>
        <dbReference type="PROSITE-ProRule" id="PRU10141"/>
    </source>
</evidence>
<keyword evidence="2" id="KW-0067">ATP-binding</keyword>
<dbReference type="InterPro" id="IPR017441">
    <property type="entry name" value="Protein_kinase_ATP_BS"/>
</dbReference>
<dbReference type="InterPro" id="IPR051681">
    <property type="entry name" value="Ser/Thr_Kinases-Pseudokinases"/>
</dbReference>
<keyword evidence="1" id="KW-0675">Receptor</keyword>
<dbReference type="InterPro" id="IPR008266">
    <property type="entry name" value="Tyr_kinase_AS"/>
</dbReference>
<dbReference type="Proteomes" id="UP001445335">
    <property type="component" value="Unassembled WGS sequence"/>
</dbReference>